<dbReference type="InterPro" id="IPR012171">
    <property type="entry name" value="Fatty_acid_desaturase"/>
</dbReference>
<feature type="domain" description="Fatty acid desaturase" evidence="2">
    <location>
        <begin position="151"/>
        <end position="396"/>
    </location>
</feature>
<keyword evidence="1" id="KW-1133">Transmembrane helix</keyword>
<accession>A0A9Q1BI86</accession>
<keyword evidence="4" id="KW-1185">Reference proteome</keyword>
<proteinExistence type="predicted"/>
<dbReference type="InterPro" id="IPR005804">
    <property type="entry name" value="FA_desaturase_dom"/>
</dbReference>
<dbReference type="GO" id="GO:0016020">
    <property type="term" value="C:membrane"/>
    <property type="evidence" value="ECO:0007669"/>
    <property type="project" value="TreeGrafter"/>
</dbReference>
<dbReference type="GO" id="GO:0016717">
    <property type="term" value="F:oxidoreductase activity, acting on paired donors, with oxidation of a pair of donors resulting in the reduction of molecular oxygen to two molecules of water"/>
    <property type="evidence" value="ECO:0007669"/>
    <property type="project" value="TreeGrafter"/>
</dbReference>
<gene>
    <name evidence="3" type="ORF">HOLleu_33943</name>
</gene>
<feature type="transmembrane region" description="Helical" evidence="1">
    <location>
        <begin position="278"/>
        <end position="302"/>
    </location>
</feature>
<keyword evidence="1" id="KW-0472">Membrane</keyword>
<reference evidence="3" key="1">
    <citation type="submission" date="2021-10" db="EMBL/GenBank/DDBJ databases">
        <title>Tropical sea cucumber genome reveals ecological adaptation and Cuvierian tubules defense mechanism.</title>
        <authorList>
            <person name="Chen T."/>
        </authorList>
    </citation>
    <scope>NUCLEOTIDE SEQUENCE</scope>
    <source>
        <strain evidence="3">Nanhai2018</strain>
        <tissue evidence="3">Muscle</tissue>
    </source>
</reference>
<comment type="caution">
    <text evidence="3">The sequence shown here is derived from an EMBL/GenBank/DDBJ whole genome shotgun (WGS) entry which is preliminary data.</text>
</comment>
<organism evidence="3 4">
    <name type="scientific">Holothuria leucospilota</name>
    <name type="common">Black long sea cucumber</name>
    <name type="synonym">Mertensiothuria leucospilota</name>
    <dbReference type="NCBI Taxonomy" id="206669"/>
    <lineage>
        <taxon>Eukaryota</taxon>
        <taxon>Metazoa</taxon>
        <taxon>Echinodermata</taxon>
        <taxon>Eleutherozoa</taxon>
        <taxon>Echinozoa</taxon>
        <taxon>Holothuroidea</taxon>
        <taxon>Aspidochirotacea</taxon>
        <taxon>Aspidochirotida</taxon>
        <taxon>Holothuriidae</taxon>
        <taxon>Holothuria</taxon>
    </lineage>
</organism>
<evidence type="ECO:0000313" key="3">
    <source>
        <dbReference type="EMBL" id="KAJ8026177.1"/>
    </source>
</evidence>
<dbReference type="EMBL" id="JAIZAY010000017">
    <property type="protein sequence ID" value="KAJ8026177.1"/>
    <property type="molecule type" value="Genomic_DNA"/>
</dbReference>
<dbReference type="GO" id="GO:0006629">
    <property type="term" value="P:lipid metabolic process"/>
    <property type="evidence" value="ECO:0007669"/>
    <property type="project" value="InterPro"/>
</dbReference>
<dbReference type="AlphaFoldDB" id="A0A9Q1BI86"/>
<sequence length="427" mass="48547">MTQPTGLAICYGSLLLENNKTGTAELISVSSQVASFSVRILACLQYLHLFLKLPKMKQRNGKKVQQELVGKMLPKKDQNGDLISKTLVDSGGKTSFSRKDPSMVHLSEKIKAISQESSWWDLYGLDWTVIIAWELLFFIGVWLLSFPSQALFLCGMLLIGLNYGMIKTKASHLAAHNALCRSKSWAKFWKYFFIEFQGGFSVDAACDIHIKVHHPYTNILGLGDSSTWRAPFLPCYVYMFFAPLVLPLVTPVVGLGYLVQEKRFVRLMECLCLTVPGFVAQMLVIMYSSGLSALRTLLLILASRSVMEIPYLHINIFQHIGLPMYDAKDKPPRIRLMATGALNLTRNWLLDWNFGHSLINCHTEHHLFPQLSDNMCLKVKPVVRDYLLKYGLPYNEKDYSERLRYFIANYTDLMVKLPPVTEFAGLQ</sequence>
<name>A0A9Q1BI86_HOLLE</name>
<dbReference type="OrthoDB" id="8734935at2759"/>
<evidence type="ECO:0000256" key="1">
    <source>
        <dbReference type="SAM" id="Phobius"/>
    </source>
</evidence>
<feature type="transmembrane region" description="Helical" evidence="1">
    <location>
        <begin position="235"/>
        <end position="258"/>
    </location>
</feature>
<evidence type="ECO:0000259" key="2">
    <source>
        <dbReference type="Pfam" id="PF00487"/>
    </source>
</evidence>
<dbReference type="PANTHER" id="PTHR19353">
    <property type="entry name" value="FATTY ACID DESATURASE 2"/>
    <property type="match status" value="1"/>
</dbReference>
<dbReference type="PANTHER" id="PTHR19353:SF13">
    <property type="entry name" value="FATTY ACID DESATURASE 6"/>
    <property type="match status" value="1"/>
</dbReference>
<dbReference type="Proteomes" id="UP001152320">
    <property type="component" value="Chromosome 17"/>
</dbReference>
<evidence type="ECO:0000313" key="4">
    <source>
        <dbReference type="Proteomes" id="UP001152320"/>
    </source>
</evidence>
<dbReference type="Pfam" id="PF00487">
    <property type="entry name" value="FA_desaturase"/>
    <property type="match status" value="1"/>
</dbReference>
<protein>
    <submittedName>
        <fullName evidence="3">Fatty acid desaturase 6</fullName>
    </submittedName>
</protein>
<keyword evidence="1" id="KW-0812">Transmembrane</keyword>